<gene>
    <name evidence="2" type="ORF">ITP53_13900</name>
</gene>
<evidence type="ECO:0000313" key="3">
    <source>
        <dbReference type="Proteomes" id="UP000605361"/>
    </source>
</evidence>
<evidence type="ECO:0000256" key="1">
    <source>
        <dbReference type="SAM" id="Phobius"/>
    </source>
</evidence>
<dbReference type="AlphaFoldDB" id="A0A931F053"/>
<protein>
    <recommendedName>
        <fullName evidence="4">Serine/threonine protein kinase</fullName>
    </recommendedName>
</protein>
<feature type="transmembrane region" description="Helical" evidence="1">
    <location>
        <begin position="194"/>
        <end position="216"/>
    </location>
</feature>
<organism evidence="2 3">
    <name type="scientific">Nonomuraea cypriaca</name>
    <dbReference type="NCBI Taxonomy" id="1187855"/>
    <lineage>
        <taxon>Bacteria</taxon>
        <taxon>Bacillati</taxon>
        <taxon>Actinomycetota</taxon>
        <taxon>Actinomycetes</taxon>
        <taxon>Streptosporangiales</taxon>
        <taxon>Streptosporangiaceae</taxon>
        <taxon>Nonomuraea</taxon>
    </lineage>
</organism>
<evidence type="ECO:0008006" key="4">
    <source>
        <dbReference type="Google" id="ProtNLM"/>
    </source>
</evidence>
<proteinExistence type="predicted"/>
<dbReference type="SUPFAM" id="SSF56112">
    <property type="entry name" value="Protein kinase-like (PK-like)"/>
    <property type="match status" value="1"/>
</dbReference>
<keyword evidence="3" id="KW-1185">Reference proteome</keyword>
<keyword evidence="1" id="KW-0812">Transmembrane</keyword>
<dbReference type="Proteomes" id="UP000605361">
    <property type="component" value="Unassembled WGS sequence"/>
</dbReference>
<reference evidence="2" key="1">
    <citation type="submission" date="2020-11" db="EMBL/GenBank/DDBJ databases">
        <title>Whole-genome analyses of Nonomuraea sp. K274.</title>
        <authorList>
            <person name="Veyisoglu A."/>
        </authorList>
    </citation>
    <scope>NUCLEOTIDE SEQUENCE</scope>
    <source>
        <strain evidence="2">K274</strain>
    </source>
</reference>
<keyword evidence="1" id="KW-1133">Transmembrane helix</keyword>
<name>A0A931F053_9ACTN</name>
<evidence type="ECO:0000313" key="2">
    <source>
        <dbReference type="EMBL" id="MBF8186816.1"/>
    </source>
</evidence>
<comment type="caution">
    <text evidence="2">The sequence shown here is derived from an EMBL/GenBank/DDBJ whole genome shotgun (WGS) entry which is preliminary data.</text>
</comment>
<accession>A0A931F053</accession>
<keyword evidence="1" id="KW-0472">Membrane</keyword>
<dbReference type="InterPro" id="IPR011009">
    <property type="entry name" value="Kinase-like_dom_sf"/>
</dbReference>
<sequence>MAGPFRDEALYLLALGSATTMARLHMAGIAGLRLNPGNVMIGPRGRAFFAPGPRDSEFPSNDVRDWAGVIVFAATGCQVDEEPDFDRLPPALRVVVDECRRSDPAARPTSVDLVRILLGHSTAATAATVDDLLCEAEHRTSPDEPAPYEEALVSMPVWRKPAPYEEGLVSAPVWREPAPYAETLVSTPVWRKPAYLGGVAIGVLVVAVAAGGITMVSAQAARPDTGGVLEAVGRRTAAFHQEGESPKTGERFAADGRLSFDGNAATSYEMKIVCGNAPDPVDVSLAGNDGVADGVPFAADRPDIQACAQYHAPSVRRFSSPYTIKALLDAAGTGVRASGDGRTLTGTALAHRIRGAESADGGTAAEGPIRFSLLLDDAGLPVRLRLDMTSRAHGPMVADTVYRDWRAPAAGEVPNG</sequence>
<dbReference type="EMBL" id="JADOGI010000033">
    <property type="protein sequence ID" value="MBF8186816.1"/>
    <property type="molecule type" value="Genomic_DNA"/>
</dbReference>
<dbReference type="RefSeq" id="WP_195895783.1">
    <property type="nucleotide sequence ID" value="NZ_JADOGI010000033.1"/>
</dbReference>